<dbReference type="InterPro" id="IPR027417">
    <property type="entry name" value="P-loop_NTPase"/>
</dbReference>
<dbReference type="PANTHER" id="PTHR48041">
    <property type="entry name" value="ABC TRANSPORTER G FAMILY MEMBER 28"/>
    <property type="match status" value="1"/>
</dbReference>
<organism evidence="11 12">
    <name type="scientific">Cytospora schulzeri</name>
    <dbReference type="NCBI Taxonomy" id="448051"/>
    <lineage>
        <taxon>Eukaryota</taxon>
        <taxon>Fungi</taxon>
        <taxon>Dikarya</taxon>
        <taxon>Ascomycota</taxon>
        <taxon>Pezizomycotina</taxon>
        <taxon>Sordariomycetes</taxon>
        <taxon>Sordariomycetidae</taxon>
        <taxon>Diaporthales</taxon>
        <taxon>Cytosporaceae</taxon>
        <taxon>Cytospora</taxon>
    </lineage>
</organism>
<dbReference type="GO" id="GO:0016020">
    <property type="term" value="C:membrane"/>
    <property type="evidence" value="ECO:0007669"/>
    <property type="project" value="UniProtKB-SubCell"/>
</dbReference>
<feature type="transmembrane region" description="Helical" evidence="9">
    <location>
        <begin position="1135"/>
        <end position="1157"/>
    </location>
</feature>
<feature type="region of interest" description="Disordered" evidence="8">
    <location>
        <begin position="1"/>
        <end position="27"/>
    </location>
</feature>
<feature type="transmembrane region" description="Helical" evidence="9">
    <location>
        <begin position="1060"/>
        <end position="1081"/>
    </location>
</feature>
<feature type="domain" description="ABC transporter" evidence="10">
    <location>
        <begin position="676"/>
        <end position="937"/>
    </location>
</feature>
<keyword evidence="2" id="KW-0813">Transport</keyword>
<evidence type="ECO:0000256" key="4">
    <source>
        <dbReference type="ARBA" id="ARBA00022741"/>
    </source>
</evidence>
<dbReference type="Gene3D" id="3.40.50.300">
    <property type="entry name" value="P-loop containing nucleotide triphosphate hydrolases"/>
    <property type="match status" value="2"/>
</dbReference>
<evidence type="ECO:0000259" key="10">
    <source>
        <dbReference type="PROSITE" id="PS50893"/>
    </source>
</evidence>
<name>A0A423WZJ5_9PEZI</name>
<feature type="transmembrane region" description="Helical" evidence="9">
    <location>
        <begin position="1286"/>
        <end position="1307"/>
    </location>
</feature>
<keyword evidence="4" id="KW-0547">Nucleotide-binding</keyword>
<dbReference type="Pfam" id="PF00005">
    <property type="entry name" value="ABC_tran"/>
    <property type="match status" value="2"/>
</dbReference>
<comment type="subcellular location">
    <subcellularLocation>
        <location evidence="1">Membrane</location>
        <topology evidence="1">Multi-pass membrane protein</topology>
    </subcellularLocation>
</comment>
<dbReference type="InterPro" id="IPR017871">
    <property type="entry name" value="ABC_transporter-like_CS"/>
</dbReference>
<dbReference type="InterPro" id="IPR050352">
    <property type="entry name" value="ABCG_transporters"/>
</dbReference>
<dbReference type="InterPro" id="IPR043926">
    <property type="entry name" value="ABCG_dom"/>
</dbReference>
<reference evidence="11 12" key="1">
    <citation type="submission" date="2015-09" db="EMBL/GenBank/DDBJ databases">
        <title>Host preference determinants of Valsa canker pathogens revealed by comparative genomics.</title>
        <authorList>
            <person name="Yin Z."/>
            <person name="Huang L."/>
        </authorList>
    </citation>
    <scope>NUCLEOTIDE SEQUENCE [LARGE SCALE GENOMIC DNA]</scope>
    <source>
        <strain evidence="11 12">03-1</strain>
    </source>
</reference>
<evidence type="ECO:0000256" key="1">
    <source>
        <dbReference type="ARBA" id="ARBA00004141"/>
    </source>
</evidence>
<evidence type="ECO:0000256" key="3">
    <source>
        <dbReference type="ARBA" id="ARBA00022692"/>
    </source>
</evidence>
<feature type="transmembrane region" description="Helical" evidence="9">
    <location>
        <begin position="382"/>
        <end position="405"/>
    </location>
</feature>
<comment type="caution">
    <text evidence="11">The sequence shown here is derived from an EMBL/GenBank/DDBJ whole genome shotgun (WGS) entry which is preliminary data.</text>
</comment>
<sequence>MSSLKHVVETIDPDNLDTTERPSSGGTRMHIEAAAPKAAHISVEQGASTQLSLDDVVHVDVQIRDLKVTANTSPSILKSKTIFGRAKTKPEPELSVKPLLEYVSASLAPGTVTAILGASGSGKTTLLNTISSRVASSSRLNQSGSILFNSQPKISNIRSAYIKQTDILLPALTAEETLQYAADLRLPSPSTANDRTRVVKEVIAELGLKDAANTRVGNNGGLSGGEKRRVSIGIQMLANPSVLFLDEPTTGLDANSAFQLVRTLKYLATKGRTIVMTIHQPRSEIWELFDNLILLSKGSPLYSGPTNECLCWFEAKGFQMPPFMNPAEFLVDVAAVDNRTPELEAETTRGMLFNMNKNAPSFTRQMQVMTSRTVKTTYRDPMGMIAAGMQAILMGLCIGWIFLHLGRDQAGIRSREGFLYISPALEGYLFLVFEIYRLTVDMAVFDQEHSEGYVTALPFLLSRRLARLFTEDILVPILYSAISYWMAGLDHQPTRFLTFCGIMLVNHYIAVTCAMVCVVASRNFAGASLIANMVYTLQSFGCGFFIQSQSIPIWLRWIKYVTYTFNQYYVFGALCGNEFHDSFYDCPYSGGDGESVAQCILYNGNYILQSLGFQSHWVTVPTIVSLCFAILCYLASWFGLAMFKKETTIARARVSNNNFDKSVGKEKMAARSIETLRTLDVGLHGLALDLDQRSPWGKRLPRKSIFGPITANLEAGKLNVVMGPSGCGKTSLLNAIAHRLNSNIGTRYRLSGKLLFNGTEPSNLVVRSVSSYVCQDDNALLPSLTVRETLHFAAALRLPSFMSKAEKHSRAEEILLKMGLKDCADNLIGNELLKGISGGEKRRVTIAVQILTDPRILLLDEPTSGLDAFTASSIIEVLCGLATEGRTIILSLHQSRSDLFGQFGNILLLAKGGQPVYSGAAGSVLDYFGRSLGRQCPRNMNPADFIMDSITVDLRRESGKGEAQENVKLLAETWATHVKDTQATTSETAALEKIETTIGEKSKREFSDGLGPRQRSHGQARLSTPAELGALVRQRTPFTTSLPILLSRGFINFRRQPPVLLGRTMQVVGLAIVITCFFAPLKSNYASIQTRVGFVQQIGAFYFVGMLQNVAVYPAERDVFYHEYDDHVYSIEGFLVTYTLLELPFEIISCFLYGLLADLAIGLPRTAELYFTLVFCCFGIVNCGESLGIVFNTLLSDHTGFAITLISIIFSIANVMEGIMSIHMPALFTAFNWISPLRYAVRAVGPITLRGQTFTCEASQRLSDGSCTVSTGEEVLKLYNLDANPFVNIGGLAATIVVYRLVAYAVLRLVKTKRK</sequence>
<dbReference type="EMBL" id="LKEA01000005">
    <property type="protein sequence ID" value="ROW08907.1"/>
    <property type="molecule type" value="Genomic_DNA"/>
</dbReference>
<dbReference type="OrthoDB" id="66620at2759"/>
<dbReference type="PROSITE" id="PS50893">
    <property type="entry name" value="ABC_TRANSPORTER_2"/>
    <property type="match status" value="2"/>
</dbReference>
<dbReference type="InterPro" id="IPR003593">
    <property type="entry name" value="AAA+_ATPase"/>
</dbReference>
<feature type="transmembrane region" description="Helical" evidence="9">
    <location>
        <begin position="617"/>
        <end position="643"/>
    </location>
</feature>
<evidence type="ECO:0000256" key="7">
    <source>
        <dbReference type="ARBA" id="ARBA00023136"/>
    </source>
</evidence>
<evidence type="ECO:0000313" key="12">
    <source>
        <dbReference type="Proteomes" id="UP000283895"/>
    </source>
</evidence>
<keyword evidence="3 9" id="KW-0812">Transmembrane</keyword>
<feature type="domain" description="ABC transporter" evidence="10">
    <location>
        <begin position="77"/>
        <end position="322"/>
    </location>
</feature>
<keyword evidence="5" id="KW-0067">ATP-binding</keyword>
<dbReference type="InterPro" id="IPR003439">
    <property type="entry name" value="ABC_transporter-like_ATP-bd"/>
</dbReference>
<keyword evidence="12" id="KW-1185">Reference proteome</keyword>
<evidence type="ECO:0000256" key="8">
    <source>
        <dbReference type="SAM" id="MobiDB-lite"/>
    </source>
</evidence>
<feature type="transmembrane region" description="Helical" evidence="9">
    <location>
        <begin position="1093"/>
        <end position="1115"/>
    </location>
</feature>
<feature type="transmembrane region" description="Helical" evidence="9">
    <location>
        <begin position="1169"/>
        <end position="1192"/>
    </location>
</feature>
<gene>
    <name evidence="11" type="ORF">VMCG_02679</name>
</gene>
<protein>
    <recommendedName>
        <fullName evidence="10">ABC transporter domain-containing protein</fullName>
    </recommendedName>
</protein>
<evidence type="ECO:0000256" key="6">
    <source>
        <dbReference type="ARBA" id="ARBA00022989"/>
    </source>
</evidence>
<keyword evidence="6 9" id="KW-1133">Transmembrane helix</keyword>
<evidence type="ECO:0000256" key="2">
    <source>
        <dbReference type="ARBA" id="ARBA00022448"/>
    </source>
</evidence>
<dbReference type="Proteomes" id="UP000283895">
    <property type="component" value="Unassembled WGS sequence"/>
</dbReference>
<evidence type="ECO:0000313" key="11">
    <source>
        <dbReference type="EMBL" id="ROW08907.1"/>
    </source>
</evidence>
<keyword evidence="7 9" id="KW-0472">Membrane</keyword>
<dbReference type="GO" id="GO:0140359">
    <property type="term" value="F:ABC-type transporter activity"/>
    <property type="evidence" value="ECO:0007669"/>
    <property type="project" value="InterPro"/>
</dbReference>
<dbReference type="PROSITE" id="PS00211">
    <property type="entry name" value="ABC_TRANSPORTER_1"/>
    <property type="match status" value="2"/>
</dbReference>
<dbReference type="InterPro" id="IPR013525">
    <property type="entry name" value="ABC2_TM"/>
</dbReference>
<feature type="transmembrane region" description="Helical" evidence="9">
    <location>
        <begin position="417"/>
        <end position="436"/>
    </location>
</feature>
<proteinExistence type="predicted"/>
<dbReference type="GO" id="GO:0016887">
    <property type="term" value="F:ATP hydrolysis activity"/>
    <property type="evidence" value="ECO:0007669"/>
    <property type="project" value="InterPro"/>
</dbReference>
<dbReference type="Pfam" id="PF19055">
    <property type="entry name" value="ABC2_membrane_7"/>
    <property type="match status" value="1"/>
</dbReference>
<feature type="transmembrane region" description="Helical" evidence="9">
    <location>
        <begin position="496"/>
        <end position="521"/>
    </location>
</feature>
<feature type="transmembrane region" description="Helical" evidence="9">
    <location>
        <begin position="527"/>
        <end position="546"/>
    </location>
</feature>
<feature type="transmembrane region" description="Helical" evidence="9">
    <location>
        <begin position="1198"/>
        <end position="1215"/>
    </location>
</feature>
<dbReference type="PANTHER" id="PTHR48041:SF119">
    <property type="entry name" value="ROA1P"/>
    <property type="match status" value="1"/>
</dbReference>
<evidence type="ECO:0000256" key="5">
    <source>
        <dbReference type="ARBA" id="ARBA00022840"/>
    </source>
</evidence>
<dbReference type="STRING" id="356882.A0A423WZJ5"/>
<accession>A0A423WZJ5</accession>
<evidence type="ECO:0000256" key="9">
    <source>
        <dbReference type="SAM" id="Phobius"/>
    </source>
</evidence>
<feature type="transmembrane region" description="Helical" evidence="9">
    <location>
        <begin position="473"/>
        <end position="489"/>
    </location>
</feature>
<dbReference type="Pfam" id="PF01061">
    <property type="entry name" value="ABC2_membrane"/>
    <property type="match status" value="2"/>
</dbReference>
<dbReference type="SUPFAM" id="SSF52540">
    <property type="entry name" value="P-loop containing nucleoside triphosphate hydrolases"/>
    <property type="match status" value="2"/>
</dbReference>
<dbReference type="SMART" id="SM00382">
    <property type="entry name" value="AAA"/>
    <property type="match status" value="2"/>
</dbReference>
<dbReference type="GO" id="GO:0005524">
    <property type="term" value="F:ATP binding"/>
    <property type="evidence" value="ECO:0007669"/>
    <property type="project" value="UniProtKB-KW"/>
</dbReference>